<keyword evidence="2" id="KW-1185">Reference proteome</keyword>
<protein>
    <submittedName>
        <fullName evidence="1">Uncharacterized protein</fullName>
    </submittedName>
</protein>
<name>A0A4D7AJP6_9FIRM</name>
<dbReference type="AlphaFoldDB" id="A0A4D7AJP6"/>
<organism evidence="1 2">
    <name type="scientific">Dysosmobacter welbionis</name>
    <dbReference type="NCBI Taxonomy" id="2093857"/>
    <lineage>
        <taxon>Bacteria</taxon>
        <taxon>Bacillati</taxon>
        <taxon>Bacillota</taxon>
        <taxon>Clostridia</taxon>
        <taxon>Eubacteriales</taxon>
        <taxon>Oscillospiraceae</taxon>
        <taxon>Dysosmobacter</taxon>
    </lineage>
</organism>
<dbReference type="EMBL" id="CP034413">
    <property type="protein sequence ID" value="QCI59149.1"/>
    <property type="molecule type" value="Genomic_DNA"/>
</dbReference>
<sequence length="99" mass="11306">MEEVSAGLPVALTVSDYTGHTCALWEARFPELRQMALEQCRWFKEEEVGKGERHIFLFDRLPAAQRIVYIALSVYPTRDSPGGCLSELFYSEKRVSSSF</sequence>
<gene>
    <name evidence="1" type="ORF">EIO64_07880</name>
</gene>
<dbReference type="Proteomes" id="UP000298642">
    <property type="component" value="Chromosome"/>
</dbReference>
<evidence type="ECO:0000313" key="1">
    <source>
        <dbReference type="EMBL" id="QCI59149.1"/>
    </source>
</evidence>
<reference evidence="2" key="1">
    <citation type="submission" date="2018-12" db="EMBL/GenBank/DDBJ databases">
        <title>Dusodibacter welbiota gen. nov., sp. nov., isolated from human faeces and emended description of the Oscillibacter genus.</title>
        <authorList>
            <person name="Le Roy T."/>
            <person name="Van der Smissen P."/>
            <person name="Delzenne N."/>
            <person name="Muccioli G."/>
            <person name="Collet J.F."/>
            <person name="Cani P.D."/>
        </authorList>
    </citation>
    <scope>NUCLEOTIDE SEQUENCE [LARGE SCALE GENOMIC DNA]</scope>
    <source>
        <strain evidence="2">J115</strain>
    </source>
</reference>
<dbReference type="RefSeq" id="WP_158629736.1">
    <property type="nucleotide sequence ID" value="NZ_CP034413.3"/>
</dbReference>
<proteinExistence type="predicted"/>
<evidence type="ECO:0000313" key="2">
    <source>
        <dbReference type="Proteomes" id="UP000298642"/>
    </source>
</evidence>
<accession>A0A4D7AJP6</accession>
<dbReference type="KEGG" id="obj:EIO64_07880"/>